<keyword evidence="4" id="KW-1185">Reference proteome</keyword>
<dbReference type="PANTHER" id="PTHR43709">
    <property type="entry name" value="ACONITATE ISOMERASE-RELATED"/>
    <property type="match status" value="1"/>
</dbReference>
<evidence type="ECO:0000256" key="1">
    <source>
        <dbReference type="ARBA" id="ARBA00007673"/>
    </source>
</evidence>
<dbReference type="GO" id="GO:0016853">
    <property type="term" value="F:isomerase activity"/>
    <property type="evidence" value="ECO:0007669"/>
    <property type="project" value="UniProtKB-KW"/>
</dbReference>
<dbReference type="RefSeq" id="WP_182340627.1">
    <property type="nucleotide sequence ID" value="NZ_JACGXS010000010.1"/>
</dbReference>
<evidence type="ECO:0000256" key="2">
    <source>
        <dbReference type="ARBA" id="ARBA00023235"/>
    </source>
</evidence>
<dbReference type="Gene3D" id="3.10.310.10">
    <property type="entry name" value="Diaminopimelate Epimerase, Chain A, domain 1"/>
    <property type="match status" value="2"/>
</dbReference>
<organism evidence="3 4">
    <name type="scientific">Stenotrophomonas tumulicola</name>
    <dbReference type="NCBI Taxonomy" id="1685415"/>
    <lineage>
        <taxon>Bacteria</taxon>
        <taxon>Pseudomonadati</taxon>
        <taxon>Pseudomonadota</taxon>
        <taxon>Gammaproteobacteria</taxon>
        <taxon>Lysobacterales</taxon>
        <taxon>Lysobacteraceae</taxon>
        <taxon>Stenotrophomonas</taxon>
    </lineage>
</organism>
<keyword evidence="2 3" id="KW-0413">Isomerase</keyword>
<proteinExistence type="inferred from homology"/>
<protein>
    <submittedName>
        <fullName evidence="3">2-methylaconitate cis-trans isomerase PrpF</fullName>
    </submittedName>
</protein>
<comment type="similarity">
    <text evidence="1">Belongs to the PrpF family.</text>
</comment>
<accession>A0A7W3FPF6</accession>
<dbReference type="InterPro" id="IPR007400">
    <property type="entry name" value="PrpF-like"/>
</dbReference>
<dbReference type="InterPro" id="IPR012709">
    <property type="entry name" value="PrpF"/>
</dbReference>
<name>A0A7W3FPF6_9GAMM</name>
<sequence length="394" mass="41236">MTHLPQLRIPATYLRGGTSKGVFFRLQDLPTAAQVPGTARDALLMRVIGSPDPYGKHTDGMGGATSSTSKCVIISTPSVPDHDVDYLYGQVSIDTAFVDWSGNCGNLSTAVGPFAISNGFIDPARVPHDGVCSVRIWQANIGKTILAHVPIIDGQVQETGDFELDGVTFPAAEIQLEFLDPSDDGEDGAMFPTGNLVDTLDVPGVGSFQVTMITAGIPTIFLNAADLGYTGTELQPAINDDRAALEKFEKIRAHGAVRMGLIDSIELAATRQHTPKVAIVAPAQDYVSSSGKQIAAVEIDLHARALSMGKLHHAMMGTAAVAIGTAAAIPGTLVNLAAGGGAREAVTFGHPSGTLRVGAEARCLDGQWTVTKAIMSRSARVLMEGTVRVPADTL</sequence>
<reference evidence="3 4" key="1">
    <citation type="submission" date="2020-08" db="EMBL/GenBank/DDBJ databases">
        <title>Stenotrophomonas tumulicola JCM 30961.</title>
        <authorList>
            <person name="Deng Y."/>
        </authorList>
    </citation>
    <scope>NUCLEOTIDE SEQUENCE [LARGE SCALE GENOMIC DNA]</scope>
    <source>
        <strain evidence="3 4">JCM 30961</strain>
    </source>
</reference>
<gene>
    <name evidence="3" type="primary">prpF</name>
    <name evidence="3" type="ORF">H4O11_16010</name>
</gene>
<dbReference type="FunFam" id="3.10.310.10:FF:000018">
    <property type="entry name" value="2-methylaconitate cis-trans isomerase"/>
    <property type="match status" value="1"/>
</dbReference>
<dbReference type="Pfam" id="PF04303">
    <property type="entry name" value="PrpF"/>
    <property type="match status" value="1"/>
</dbReference>
<dbReference type="NCBIfam" id="TIGR02334">
    <property type="entry name" value="prpF"/>
    <property type="match status" value="1"/>
</dbReference>
<comment type="caution">
    <text evidence="3">The sequence shown here is derived from an EMBL/GenBank/DDBJ whole genome shotgun (WGS) entry which is preliminary data.</text>
</comment>
<dbReference type="SUPFAM" id="SSF54506">
    <property type="entry name" value="Diaminopimelate epimerase-like"/>
    <property type="match status" value="2"/>
</dbReference>
<dbReference type="GO" id="GO:0019629">
    <property type="term" value="P:propionate catabolic process, 2-methylcitrate cycle"/>
    <property type="evidence" value="ECO:0007669"/>
    <property type="project" value="InterPro"/>
</dbReference>
<evidence type="ECO:0000313" key="3">
    <source>
        <dbReference type="EMBL" id="MBA8683304.1"/>
    </source>
</evidence>
<dbReference type="Proteomes" id="UP000547058">
    <property type="component" value="Unassembled WGS sequence"/>
</dbReference>
<evidence type="ECO:0000313" key="4">
    <source>
        <dbReference type="Proteomes" id="UP000547058"/>
    </source>
</evidence>
<dbReference type="EMBL" id="JACGXS010000010">
    <property type="protein sequence ID" value="MBA8683304.1"/>
    <property type="molecule type" value="Genomic_DNA"/>
</dbReference>
<dbReference type="AlphaFoldDB" id="A0A7W3FPF6"/>
<dbReference type="PANTHER" id="PTHR43709:SF2">
    <property type="entry name" value="DUF453 DOMAIN PROTEIN (AFU_ORTHOLOGUE AFUA_6G00360)"/>
    <property type="match status" value="1"/>
</dbReference>